<keyword evidence="3" id="KW-1185">Reference proteome</keyword>
<dbReference type="AlphaFoldDB" id="A0A2K1QYG1"/>
<feature type="region of interest" description="Disordered" evidence="1">
    <location>
        <begin position="91"/>
        <end position="112"/>
    </location>
</feature>
<accession>A0A2K1QYG1</accession>
<protein>
    <submittedName>
        <fullName evidence="2">Cutinase transcription factor 1 alpha</fullName>
    </submittedName>
</protein>
<proteinExistence type="predicted"/>
<evidence type="ECO:0000313" key="3">
    <source>
        <dbReference type="Proteomes" id="UP000243797"/>
    </source>
</evidence>
<sequence>MGEHEHAQAAGCATLPSLRLVLDENIIPNVQTSHLDKVYHDGFQTPGNSPLPTTLLATSSAADRESRRRLRNDHGQYQVQIELENRRLGWRGKPQSASNKKTAKVTKKVNGKSHEKKAVELAFEKAGNLRASAVHLALYRKICSDEPLNEDEMRIHRQNRAAALWHKASRDRFL</sequence>
<comment type="caution">
    <text evidence="2">The sequence shown here is derived from an EMBL/GenBank/DDBJ whole genome shotgun (WGS) entry which is preliminary data.</text>
</comment>
<evidence type="ECO:0000313" key="2">
    <source>
        <dbReference type="EMBL" id="PNS20030.1"/>
    </source>
</evidence>
<organism evidence="2 3">
    <name type="scientific">Sphaceloma murrayae</name>
    <dbReference type="NCBI Taxonomy" id="2082308"/>
    <lineage>
        <taxon>Eukaryota</taxon>
        <taxon>Fungi</taxon>
        <taxon>Dikarya</taxon>
        <taxon>Ascomycota</taxon>
        <taxon>Pezizomycotina</taxon>
        <taxon>Dothideomycetes</taxon>
        <taxon>Dothideomycetidae</taxon>
        <taxon>Myriangiales</taxon>
        <taxon>Elsinoaceae</taxon>
        <taxon>Sphaceloma</taxon>
    </lineage>
</organism>
<dbReference type="Proteomes" id="UP000243797">
    <property type="component" value="Unassembled WGS sequence"/>
</dbReference>
<feature type="compositionally biased region" description="Basic residues" evidence="1">
    <location>
        <begin position="101"/>
        <end position="111"/>
    </location>
</feature>
<dbReference type="EMBL" id="NKHZ01000026">
    <property type="protein sequence ID" value="PNS20030.1"/>
    <property type="molecule type" value="Genomic_DNA"/>
</dbReference>
<name>A0A2K1QYG1_9PEZI</name>
<gene>
    <name evidence="2" type="ORF">CAC42_1477</name>
</gene>
<evidence type="ECO:0000256" key="1">
    <source>
        <dbReference type="SAM" id="MobiDB-lite"/>
    </source>
</evidence>
<reference evidence="2 3" key="1">
    <citation type="submission" date="2017-06" db="EMBL/GenBank/DDBJ databases">
        <title>Draft genome sequence of a variant of Elsinoe murrayae.</title>
        <authorList>
            <person name="Cheng Q."/>
        </authorList>
    </citation>
    <scope>NUCLEOTIDE SEQUENCE [LARGE SCALE GENOMIC DNA]</scope>
    <source>
        <strain evidence="2 3">CQ-2017a</strain>
    </source>
</reference>
<dbReference type="InParanoid" id="A0A2K1QYG1"/>